<dbReference type="InterPro" id="IPR041711">
    <property type="entry name" value="Met-tRNA-FMT_N"/>
</dbReference>
<dbReference type="Pfam" id="PF02911">
    <property type="entry name" value="Formyl_trans_C"/>
    <property type="match status" value="1"/>
</dbReference>
<evidence type="ECO:0000256" key="2">
    <source>
        <dbReference type="ARBA" id="ARBA00012261"/>
    </source>
</evidence>
<accession>A0A9D1S0K3</accession>
<feature type="domain" description="Formyl transferase N-terminal" evidence="6">
    <location>
        <begin position="1"/>
        <end position="180"/>
    </location>
</feature>
<evidence type="ECO:0000256" key="1">
    <source>
        <dbReference type="ARBA" id="ARBA00010699"/>
    </source>
</evidence>
<dbReference type="Proteomes" id="UP000824073">
    <property type="component" value="Unassembled WGS sequence"/>
</dbReference>
<evidence type="ECO:0000259" key="7">
    <source>
        <dbReference type="Pfam" id="PF02911"/>
    </source>
</evidence>
<organism evidence="8 9">
    <name type="scientific">Candidatus Ventrousia excrementavium</name>
    <dbReference type="NCBI Taxonomy" id="2840961"/>
    <lineage>
        <taxon>Bacteria</taxon>
        <taxon>Bacillati</taxon>
        <taxon>Bacillota</taxon>
        <taxon>Clostridia</taxon>
        <taxon>Eubacteriales</taxon>
        <taxon>Clostridiaceae</taxon>
        <taxon>Clostridiaceae incertae sedis</taxon>
        <taxon>Candidatus Ventrousia</taxon>
    </lineage>
</organism>
<dbReference type="FunFam" id="3.40.50.12230:FF:000001">
    <property type="entry name" value="Methionyl-tRNA formyltransferase"/>
    <property type="match status" value="1"/>
</dbReference>
<comment type="catalytic activity">
    <reaction evidence="5">
        <text>L-methionyl-tRNA(fMet) + (6R)-10-formyltetrahydrofolate = N-formyl-L-methionyl-tRNA(fMet) + (6S)-5,6,7,8-tetrahydrofolate + H(+)</text>
        <dbReference type="Rhea" id="RHEA:24380"/>
        <dbReference type="Rhea" id="RHEA-COMP:9952"/>
        <dbReference type="Rhea" id="RHEA-COMP:9953"/>
        <dbReference type="ChEBI" id="CHEBI:15378"/>
        <dbReference type="ChEBI" id="CHEBI:57453"/>
        <dbReference type="ChEBI" id="CHEBI:78530"/>
        <dbReference type="ChEBI" id="CHEBI:78844"/>
        <dbReference type="ChEBI" id="CHEBI:195366"/>
        <dbReference type="EC" id="2.1.2.9"/>
    </reaction>
</comment>
<dbReference type="NCBIfam" id="TIGR00460">
    <property type="entry name" value="fmt"/>
    <property type="match status" value="1"/>
</dbReference>
<dbReference type="Gene3D" id="3.40.50.12230">
    <property type="match status" value="1"/>
</dbReference>
<gene>
    <name evidence="5" type="primary">fmt</name>
    <name evidence="8" type="ORF">IAB67_08250</name>
</gene>
<evidence type="ECO:0000313" key="9">
    <source>
        <dbReference type="Proteomes" id="UP000824073"/>
    </source>
</evidence>
<dbReference type="EC" id="2.1.2.9" evidence="2 5"/>
<name>A0A9D1S0K3_9CLOT</name>
<dbReference type="SUPFAM" id="SSF53328">
    <property type="entry name" value="Formyltransferase"/>
    <property type="match status" value="1"/>
</dbReference>
<comment type="caution">
    <text evidence="8">The sequence shown here is derived from an EMBL/GenBank/DDBJ whole genome shotgun (WGS) entry which is preliminary data.</text>
</comment>
<evidence type="ECO:0000313" key="8">
    <source>
        <dbReference type="EMBL" id="HIU44269.1"/>
    </source>
</evidence>
<evidence type="ECO:0000256" key="4">
    <source>
        <dbReference type="ARBA" id="ARBA00022917"/>
    </source>
</evidence>
<dbReference type="CDD" id="cd08704">
    <property type="entry name" value="Met_tRNA_FMT_C"/>
    <property type="match status" value="1"/>
</dbReference>
<dbReference type="InterPro" id="IPR002376">
    <property type="entry name" value="Formyl_transf_N"/>
</dbReference>
<keyword evidence="3 5" id="KW-0808">Transferase</keyword>
<dbReference type="Pfam" id="PF00551">
    <property type="entry name" value="Formyl_trans_N"/>
    <property type="match status" value="1"/>
</dbReference>
<dbReference type="AlphaFoldDB" id="A0A9D1S0K3"/>
<dbReference type="InterPro" id="IPR005793">
    <property type="entry name" value="Formyl_trans_C"/>
</dbReference>
<dbReference type="HAMAP" id="MF_00182">
    <property type="entry name" value="Formyl_trans"/>
    <property type="match status" value="1"/>
</dbReference>
<sequence length="310" mass="32886">MKVVFMGTPDFAVTSLRALLTAGHKVAAVFTRADTPKNRGMKLLPPPVKVAALDADIPVYQPRTLRDGDSLRILQEIAPDVIVVAAYGRLLPAAILELPQYGCINVHASLLPAYRGASPINAAILHGETETGVTIMQMNEGLDTGDILLTARTDIGPDESFGALQERLAGIGAQALLDALNGLEQGRLTPRKQDDTKASYAPLIKNQDAQVSFAGSARQIACAIRAYDPAPGAFAWLGQEKLKLFGAQAEDSDEGCALPGTIVSVSADDMVVQCQSGRVRIAAVQGAGGKKMPADAFFRGHASLREQRFQ</sequence>
<dbReference type="EMBL" id="DVMR01000061">
    <property type="protein sequence ID" value="HIU44269.1"/>
    <property type="molecule type" value="Genomic_DNA"/>
</dbReference>
<reference evidence="8" key="1">
    <citation type="submission" date="2020-10" db="EMBL/GenBank/DDBJ databases">
        <authorList>
            <person name="Gilroy R."/>
        </authorList>
    </citation>
    <scope>NUCLEOTIDE SEQUENCE</scope>
    <source>
        <strain evidence="8">CHK191-8634</strain>
    </source>
</reference>
<protein>
    <recommendedName>
        <fullName evidence="2 5">Methionyl-tRNA formyltransferase</fullName>
        <ecNumber evidence="2 5">2.1.2.9</ecNumber>
    </recommendedName>
</protein>
<comment type="similarity">
    <text evidence="1 5">Belongs to the Fmt family.</text>
</comment>
<proteinExistence type="inferred from homology"/>
<dbReference type="PANTHER" id="PTHR11138">
    <property type="entry name" value="METHIONYL-TRNA FORMYLTRANSFERASE"/>
    <property type="match status" value="1"/>
</dbReference>
<evidence type="ECO:0000256" key="5">
    <source>
        <dbReference type="HAMAP-Rule" id="MF_00182"/>
    </source>
</evidence>
<keyword evidence="4 5" id="KW-0648">Protein biosynthesis</keyword>
<dbReference type="InterPro" id="IPR005794">
    <property type="entry name" value="Fmt"/>
</dbReference>
<dbReference type="CDD" id="cd08646">
    <property type="entry name" value="FMT_core_Met-tRNA-FMT_N"/>
    <property type="match status" value="1"/>
</dbReference>
<dbReference type="SUPFAM" id="SSF50486">
    <property type="entry name" value="FMT C-terminal domain-like"/>
    <property type="match status" value="1"/>
</dbReference>
<feature type="binding site" evidence="5">
    <location>
        <begin position="109"/>
        <end position="112"/>
    </location>
    <ligand>
        <name>(6S)-5,6,7,8-tetrahydrofolate</name>
        <dbReference type="ChEBI" id="CHEBI:57453"/>
    </ligand>
</feature>
<dbReference type="InterPro" id="IPR044135">
    <property type="entry name" value="Met-tRNA-FMT_C"/>
</dbReference>
<feature type="domain" description="Formyl transferase C-terminal" evidence="7">
    <location>
        <begin position="204"/>
        <end position="301"/>
    </location>
</feature>
<dbReference type="InterPro" id="IPR011034">
    <property type="entry name" value="Formyl_transferase-like_C_sf"/>
</dbReference>
<comment type="function">
    <text evidence="5">Attaches a formyl group to the free amino group of methionyl-tRNA(fMet). The formyl group appears to play a dual role in the initiator identity of N-formylmethionyl-tRNA by promoting its recognition by IF2 and preventing the misappropriation of this tRNA by the elongation apparatus.</text>
</comment>
<dbReference type="PANTHER" id="PTHR11138:SF5">
    <property type="entry name" value="METHIONYL-TRNA FORMYLTRANSFERASE, MITOCHONDRIAL"/>
    <property type="match status" value="1"/>
</dbReference>
<evidence type="ECO:0000259" key="6">
    <source>
        <dbReference type="Pfam" id="PF00551"/>
    </source>
</evidence>
<evidence type="ECO:0000256" key="3">
    <source>
        <dbReference type="ARBA" id="ARBA00022679"/>
    </source>
</evidence>
<dbReference type="PROSITE" id="PS00373">
    <property type="entry name" value="GART"/>
    <property type="match status" value="1"/>
</dbReference>
<dbReference type="InterPro" id="IPR036477">
    <property type="entry name" value="Formyl_transf_N_sf"/>
</dbReference>
<dbReference type="GO" id="GO:0005829">
    <property type="term" value="C:cytosol"/>
    <property type="evidence" value="ECO:0007669"/>
    <property type="project" value="TreeGrafter"/>
</dbReference>
<reference evidence="8" key="2">
    <citation type="journal article" date="2021" name="PeerJ">
        <title>Extensive microbial diversity within the chicken gut microbiome revealed by metagenomics and culture.</title>
        <authorList>
            <person name="Gilroy R."/>
            <person name="Ravi A."/>
            <person name="Getino M."/>
            <person name="Pursley I."/>
            <person name="Horton D.L."/>
            <person name="Alikhan N.F."/>
            <person name="Baker D."/>
            <person name="Gharbi K."/>
            <person name="Hall N."/>
            <person name="Watson M."/>
            <person name="Adriaenssens E.M."/>
            <person name="Foster-Nyarko E."/>
            <person name="Jarju S."/>
            <person name="Secka A."/>
            <person name="Antonio M."/>
            <person name="Oren A."/>
            <person name="Chaudhuri R.R."/>
            <person name="La Ragione R."/>
            <person name="Hildebrand F."/>
            <person name="Pallen M.J."/>
        </authorList>
    </citation>
    <scope>NUCLEOTIDE SEQUENCE</scope>
    <source>
        <strain evidence="8">CHK191-8634</strain>
    </source>
</reference>
<dbReference type="InterPro" id="IPR001555">
    <property type="entry name" value="GART_AS"/>
</dbReference>
<dbReference type="GO" id="GO:0004479">
    <property type="term" value="F:methionyl-tRNA formyltransferase activity"/>
    <property type="evidence" value="ECO:0007669"/>
    <property type="project" value="UniProtKB-UniRule"/>
</dbReference>